<evidence type="ECO:0000313" key="1">
    <source>
        <dbReference type="EMBL" id="CAG6510930.1"/>
    </source>
</evidence>
<proteinExistence type="predicted"/>
<accession>A0A8D8GKK9</accession>
<reference evidence="1" key="1">
    <citation type="submission" date="2021-05" db="EMBL/GenBank/DDBJ databases">
        <authorList>
            <person name="Alioto T."/>
            <person name="Alioto T."/>
            <person name="Gomez Garrido J."/>
        </authorList>
    </citation>
    <scope>NUCLEOTIDE SEQUENCE</scope>
</reference>
<protein>
    <submittedName>
        <fullName evidence="1">(northern house mosquito) hypothetical protein</fullName>
    </submittedName>
</protein>
<name>A0A8D8GKK9_CULPI</name>
<dbReference type="EMBL" id="HBUE01061860">
    <property type="protein sequence ID" value="CAG6468995.1"/>
    <property type="molecule type" value="Transcribed_RNA"/>
</dbReference>
<organism evidence="1">
    <name type="scientific">Culex pipiens</name>
    <name type="common">House mosquito</name>
    <dbReference type="NCBI Taxonomy" id="7175"/>
    <lineage>
        <taxon>Eukaryota</taxon>
        <taxon>Metazoa</taxon>
        <taxon>Ecdysozoa</taxon>
        <taxon>Arthropoda</taxon>
        <taxon>Hexapoda</taxon>
        <taxon>Insecta</taxon>
        <taxon>Pterygota</taxon>
        <taxon>Neoptera</taxon>
        <taxon>Endopterygota</taxon>
        <taxon>Diptera</taxon>
        <taxon>Nematocera</taxon>
        <taxon>Culicoidea</taxon>
        <taxon>Culicidae</taxon>
        <taxon>Culicinae</taxon>
        <taxon>Culicini</taxon>
        <taxon>Culex</taxon>
        <taxon>Culex</taxon>
    </lineage>
</organism>
<sequence length="171" mass="18705">MKVFGIWRTSLGTVGSAWRVRRISDEYRKDGVLPVYTASRFGNSARSRLYKPSIKASCDAKSSPLRLTTTMEPAFGTIRSLSEPSPASWTLWMSSKSPPNVAIGSCTLGRYDLRSTLARFRKHVCVFSLHWAKSSVERRSSANTTVNVPASVCDSSRAANSAVVYCDSAGT</sequence>
<dbReference type="EMBL" id="HBUE01267590">
    <property type="protein sequence ID" value="CAG6562335.1"/>
    <property type="molecule type" value="Transcribed_RNA"/>
</dbReference>
<dbReference type="EMBL" id="HBUE01162401">
    <property type="protein sequence ID" value="CAG6510930.1"/>
    <property type="molecule type" value="Transcribed_RNA"/>
</dbReference>
<dbReference type="AlphaFoldDB" id="A0A8D8GKK9"/>